<keyword evidence="2" id="KW-1185">Reference proteome</keyword>
<evidence type="ECO:0008006" key="3">
    <source>
        <dbReference type="Google" id="ProtNLM"/>
    </source>
</evidence>
<name>F0S0C8_DESTD</name>
<evidence type="ECO:0000313" key="1">
    <source>
        <dbReference type="EMBL" id="ADY73807.1"/>
    </source>
</evidence>
<dbReference type="Proteomes" id="UP000007102">
    <property type="component" value="Chromosome"/>
</dbReference>
<gene>
    <name evidence="1" type="ordered locus">Dester_1171</name>
</gene>
<dbReference type="OrthoDB" id="9795204at2"/>
<evidence type="ECO:0000313" key="2">
    <source>
        <dbReference type="Proteomes" id="UP000007102"/>
    </source>
</evidence>
<dbReference type="KEGG" id="dte:Dester_1171"/>
<dbReference type="InterPro" id="IPR014997">
    <property type="entry name" value="DUF1847"/>
</dbReference>
<dbReference type="eggNOG" id="COG4887">
    <property type="taxonomic scope" value="Bacteria"/>
</dbReference>
<dbReference type="AlphaFoldDB" id="F0S0C8"/>
<dbReference type="InParanoid" id="F0S0C8"/>
<dbReference type="Pfam" id="PF08901">
    <property type="entry name" value="DUF1847"/>
    <property type="match status" value="1"/>
</dbReference>
<dbReference type="HOGENOM" id="CLU_091350_1_0_0"/>
<dbReference type="STRING" id="868864.Dester_1171"/>
<organism evidence="1 2">
    <name type="scientific">Desulfurobacterium thermolithotrophum (strain DSM 11699 / BSA)</name>
    <dbReference type="NCBI Taxonomy" id="868864"/>
    <lineage>
        <taxon>Bacteria</taxon>
        <taxon>Pseudomonadati</taxon>
        <taxon>Aquificota</taxon>
        <taxon>Aquificia</taxon>
        <taxon>Desulfurobacteriales</taxon>
        <taxon>Desulfurobacteriaceae</taxon>
        <taxon>Desulfurobacterium</taxon>
    </lineage>
</organism>
<proteinExistence type="predicted"/>
<accession>F0S0C8</accession>
<protein>
    <recommendedName>
        <fullName evidence="3">Metal-binding protein</fullName>
    </recommendedName>
</protein>
<sequence>MKCHRCYFPACYREGKECKNLKGILEELSEFERKLLTVSSHIEKEFYCKLTRVEELIEFAKRMEFKRIGIAFCIGLLEEARTLAKILESCGFEVFSAICKIGGIDKSELNIEKINPDTLEASCNPIGQAEVLNEVGTDMNVIVGLCIGHDMLFQMHSRAPVTTLIVKDRVLAHNPVGALYSNYYKRKLIK</sequence>
<reference evidence="2" key="2">
    <citation type="submission" date="2011-02" db="EMBL/GenBank/DDBJ databases">
        <title>The complete genome of Desulfurobacterium thermolithotrophum DSM 11699.</title>
        <authorList>
            <consortium name="US DOE Joint Genome Institute (JGI-PGF)"/>
            <person name="Lucas S."/>
            <person name="Copeland A."/>
            <person name="Lapidus A."/>
            <person name="Bruce D."/>
            <person name="Goodwin L."/>
            <person name="Pitluck S."/>
            <person name="Kyrpides N."/>
            <person name="Mavromatis K."/>
            <person name="Pagani I."/>
            <person name="Ivanova N."/>
            <person name="Mikhailova N."/>
            <person name="Daligault H."/>
            <person name="Detter J.C."/>
            <person name="Tapia R."/>
            <person name="Han C."/>
            <person name="Land M."/>
            <person name="Hauser L."/>
            <person name="Markowitz V."/>
            <person name="Cheng J.-F."/>
            <person name="Hugenholtz P."/>
            <person name="Woyke T."/>
            <person name="Wu D."/>
            <person name="Spring S."/>
            <person name="Brambilla E."/>
            <person name="Klenk H.-P."/>
            <person name="Eisen J.A."/>
        </authorList>
    </citation>
    <scope>NUCLEOTIDE SEQUENCE [LARGE SCALE GENOMIC DNA]</scope>
    <source>
        <strain evidence="2">DSM 11699 / BSA</strain>
    </source>
</reference>
<dbReference type="EMBL" id="CP002543">
    <property type="protein sequence ID" value="ADY73807.1"/>
    <property type="molecule type" value="Genomic_DNA"/>
</dbReference>
<reference evidence="1 2" key="1">
    <citation type="journal article" date="2011" name="Stand. Genomic Sci.">
        <title>Complete genome sequence of the thermophilic sulfur-reducer Desulfurobacterium thermolithotrophum type strain (BSA(T)) from a deep-sea hydrothermal vent.</title>
        <authorList>
            <person name="Goker M."/>
            <person name="Daligault H."/>
            <person name="Mwirichia R."/>
            <person name="Lapidus A."/>
            <person name="Lucas S."/>
            <person name="Deshpande S."/>
            <person name="Pagani I."/>
            <person name="Tapia R."/>
            <person name="Cheng J.F."/>
            <person name="Goodwin L."/>
            <person name="Pitluck S."/>
            <person name="Liolios K."/>
            <person name="Ivanova N."/>
            <person name="Mavromatis K."/>
            <person name="Mikhailova N."/>
            <person name="Pati A."/>
            <person name="Chen A."/>
            <person name="Palaniappan K."/>
            <person name="Han C."/>
            <person name="Land M."/>
            <person name="Hauser L."/>
            <person name="Pan C."/>
            <person name="Brambilla E.M."/>
            <person name="Rohde M."/>
            <person name="Spring S."/>
            <person name="Sikorski J."/>
            <person name="Wirth R."/>
            <person name="Detter J.C."/>
            <person name="Woyke T."/>
            <person name="Bristow J."/>
            <person name="Eisen J.A."/>
            <person name="Markowitz V."/>
            <person name="Hugenholtz P."/>
            <person name="Kyrpides N.C."/>
            <person name="Klenk H.P."/>
        </authorList>
    </citation>
    <scope>NUCLEOTIDE SEQUENCE [LARGE SCALE GENOMIC DNA]</scope>
    <source>
        <strain evidence="2">DSM 11699 / BSA</strain>
    </source>
</reference>
<dbReference type="RefSeq" id="WP_013638759.1">
    <property type="nucleotide sequence ID" value="NC_015185.1"/>
</dbReference>